<feature type="transmembrane region" description="Helical" evidence="1">
    <location>
        <begin position="305"/>
        <end position="326"/>
    </location>
</feature>
<evidence type="ECO:0000313" key="3">
    <source>
        <dbReference type="EMBL" id="MFC6723328.1"/>
    </source>
</evidence>
<dbReference type="PANTHER" id="PTHR30576:SF0">
    <property type="entry name" value="UNDECAPRENYL-PHOSPHATE N-ACETYLGALACTOSAMINYL 1-PHOSPHATE TRANSFERASE-RELATED"/>
    <property type="match status" value="1"/>
</dbReference>
<comment type="caution">
    <text evidence="3">The sequence shown here is derived from an EMBL/GenBank/DDBJ whole genome shotgun (WGS) entry which is preliminary data.</text>
</comment>
<dbReference type="GO" id="GO:0016740">
    <property type="term" value="F:transferase activity"/>
    <property type="evidence" value="ECO:0007669"/>
    <property type="project" value="UniProtKB-KW"/>
</dbReference>
<keyword evidence="1" id="KW-1133">Transmembrane helix</keyword>
<dbReference type="Proteomes" id="UP001596328">
    <property type="component" value="Unassembled WGS sequence"/>
</dbReference>
<evidence type="ECO:0000313" key="4">
    <source>
        <dbReference type="Proteomes" id="UP001596328"/>
    </source>
</evidence>
<feature type="domain" description="Bacterial sugar transferase" evidence="2">
    <location>
        <begin position="300"/>
        <end position="483"/>
    </location>
</feature>
<protein>
    <submittedName>
        <fullName evidence="3">Sugar transferase</fullName>
    </submittedName>
</protein>
<organism evidence="3 4">
    <name type="scientific">Halobium palmae</name>
    <dbReference type="NCBI Taxonomy" id="1776492"/>
    <lineage>
        <taxon>Archaea</taxon>
        <taxon>Methanobacteriati</taxon>
        <taxon>Methanobacteriota</taxon>
        <taxon>Stenosarchaea group</taxon>
        <taxon>Halobacteria</taxon>
        <taxon>Halobacteriales</taxon>
        <taxon>Haloferacaceae</taxon>
        <taxon>Halobium</taxon>
    </lineage>
</organism>
<dbReference type="EMBL" id="JBHSWU010000011">
    <property type="protein sequence ID" value="MFC6723328.1"/>
    <property type="molecule type" value="Genomic_DNA"/>
</dbReference>
<keyword evidence="1" id="KW-0812">Transmembrane</keyword>
<proteinExistence type="predicted"/>
<feature type="transmembrane region" description="Helical" evidence="1">
    <location>
        <begin position="114"/>
        <end position="134"/>
    </location>
</feature>
<keyword evidence="3" id="KW-0808">Transferase</keyword>
<evidence type="ECO:0000259" key="2">
    <source>
        <dbReference type="Pfam" id="PF02397"/>
    </source>
</evidence>
<sequence length="495" mass="54060">MRPRQRHRLLAICGTVGLTDLALLGANHAGVQRVVTTLIPVVGNLPVDSLSGTELDVALMTAIPVVVIALAPLYKPNSRRILETVGLAVERVLVACAVLAAVGYYDYTYRLPRITLALLSVSLLVLLPAWFVLIRRRPVRSGDRAIVVGDDPAEMDRVLDATGMDVVGYVVPPVTAYVNGDRQYLAATDGGRGPSGVSMPDDERLARVAAARSEDLECLGDVTQLESLLVEYDVDTALFAFSEPDREAFFGALATCEANGVRTKIHRNNAESVLVADATAGEELIDIDLEPWDVQDRLLKRLFDVAFAGVGLVVLSPVIVLTALAVKLDSKGPVLYRQQRTSEFGETFTVAKFRSMVTDAEAESGAVISGEDAGDVDPRVTRVGRFLRKTHLDEIPQLWSILMGDMSVVGPRPERPELDGEIGETVETWQRRWFVKPGLTGLAQVNDVTGHDPAGKLEYDILYVREQSFTYDVKLVIRQLWKVGGDILNTIHPNQ</sequence>
<dbReference type="PANTHER" id="PTHR30576">
    <property type="entry name" value="COLANIC BIOSYNTHESIS UDP-GLUCOSE LIPID CARRIER TRANSFERASE"/>
    <property type="match status" value="1"/>
</dbReference>
<accession>A0ABD5RWK3</accession>
<evidence type="ECO:0000256" key="1">
    <source>
        <dbReference type="SAM" id="Phobius"/>
    </source>
</evidence>
<dbReference type="InterPro" id="IPR003362">
    <property type="entry name" value="Bact_transf"/>
</dbReference>
<gene>
    <name evidence="3" type="ORF">ACFQE1_02740</name>
</gene>
<dbReference type="AlphaFoldDB" id="A0ABD5RWK3"/>
<dbReference type="Pfam" id="PF02397">
    <property type="entry name" value="Bac_transf"/>
    <property type="match status" value="1"/>
</dbReference>
<feature type="transmembrane region" description="Helical" evidence="1">
    <location>
        <begin position="57"/>
        <end position="74"/>
    </location>
</feature>
<reference evidence="3 4" key="1">
    <citation type="journal article" date="2019" name="Int. J. Syst. Evol. Microbiol.">
        <title>The Global Catalogue of Microorganisms (GCM) 10K type strain sequencing project: providing services to taxonomists for standard genome sequencing and annotation.</title>
        <authorList>
            <consortium name="The Broad Institute Genomics Platform"/>
            <consortium name="The Broad Institute Genome Sequencing Center for Infectious Disease"/>
            <person name="Wu L."/>
            <person name="Ma J."/>
        </authorList>
    </citation>
    <scope>NUCLEOTIDE SEQUENCE [LARGE SCALE GENOMIC DNA]</scope>
    <source>
        <strain evidence="3 4">NBRC 111368</strain>
    </source>
</reference>
<keyword evidence="4" id="KW-1185">Reference proteome</keyword>
<name>A0ABD5RWK3_9EURY</name>
<feature type="transmembrane region" description="Helical" evidence="1">
    <location>
        <begin position="81"/>
        <end position="102"/>
    </location>
</feature>
<keyword evidence="1" id="KW-0472">Membrane</keyword>